<protein>
    <recommendedName>
        <fullName evidence="4">NADP-dependent oxidoreductase domain-containing protein</fullName>
    </recommendedName>
</protein>
<evidence type="ECO:0000313" key="6">
    <source>
        <dbReference type="Proteomes" id="UP000215902"/>
    </source>
</evidence>
<dbReference type="InterPro" id="IPR036812">
    <property type="entry name" value="NAD(P)_OxRdtase_dom_sf"/>
</dbReference>
<dbReference type="STRING" id="282301.A0A267H0N8"/>
<dbReference type="PANTHER" id="PTHR43827">
    <property type="entry name" value="2,5-DIKETO-D-GLUCONIC ACID REDUCTASE"/>
    <property type="match status" value="1"/>
</dbReference>
<dbReference type="InterPro" id="IPR020471">
    <property type="entry name" value="AKR"/>
</dbReference>
<dbReference type="FunFam" id="3.20.20.100:FF:000002">
    <property type="entry name" value="2,5-diketo-D-gluconic acid reductase A"/>
    <property type="match status" value="1"/>
</dbReference>
<name>A0A267H0N8_9PLAT</name>
<accession>A0A267H0N8</accession>
<keyword evidence="6" id="KW-1185">Reference proteome</keyword>
<dbReference type="SUPFAM" id="SSF51430">
    <property type="entry name" value="NAD(P)-linked oxidoreductase"/>
    <property type="match status" value="1"/>
</dbReference>
<dbReference type="EMBL" id="NIVC01000070">
    <property type="protein sequence ID" value="PAA91843.1"/>
    <property type="molecule type" value="Genomic_DNA"/>
</dbReference>
<comment type="similarity">
    <text evidence="1">Belongs to the aldo/keto reductase family.</text>
</comment>
<feature type="non-terminal residue" evidence="5">
    <location>
        <position position="1"/>
    </location>
</feature>
<evidence type="ECO:0000256" key="2">
    <source>
        <dbReference type="ARBA" id="ARBA00022857"/>
    </source>
</evidence>
<gene>
    <name evidence="5" type="ORF">BOX15_Mlig000910g2</name>
</gene>
<dbReference type="InterPro" id="IPR023210">
    <property type="entry name" value="NADP_OxRdtase_dom"/>
</dbReference>
<evidence type="ECO:0000256" key="1">
    <source>
        <dbReference type="ARBA" id="ARBA00007905"/>
    </source>
</evidence>
<evidence type="ECO:0000313" key="5">
    <source>
        <dbReference type="EMBL" id="PAA91843.1"/>
    </source>
</evidence>
<keyword evidence="2" id="KW-0521">NADP</keyword>
<organism evidence="5 6">
    <name type="scientific">Macrostomum lignano</name>
    <dbReference type="NCBI Taxonomy" id="282301"/>
    <lineage>
        <taxon>Eukaryota</taxon>
        <taxon>Metazoa</taxon>
        <taxon>Spiralia</taxon>
        <taxon>Lophotrochozoa</taxon>
        <taxon>Platyhelminthes</taxon>
        <taxon>Rhabditophora</taxon>
        <taxon>Macrostomorpha</taxon>
        <taxon>Macrostomida</taxon>
        <taxon>Macrostomidae</taxon>
        <taxon>Macrostomum</taxon>
    </lineage>
</organism>
<sequence length="335" mass="37128">STRPVSVKVSLAKALLLNEIPFKHLFTAMASQRESSEPNAPGWARLYNGDKIPTLFLGTFRIRGFDVIDACLDAALGAGYRGIDTAGVYRNEAEIGSALFDGPDGLVQRHGLSREQLFITSKLAPSHQGYEAAKKACLQSIQKLRCNYLDLYLIHWPGVQGLRHSDPKQAELRRESWRALEELQSAGKLRHIGVSNYELHHLEELRRYAKTPCAVLQTECHPMLQRRDLRDYCANQGIHFQAYSSLGSTDYCQQLMQHPTVLSCAQTAGCSPAQLLLRWAADLGIGALPKSIRPAHIAENAEAVLRLSPLPDEVHSALAALDCGQHFCWNPAAIR</sequence>
<keyword evidence="3" id="KW-0560">Oxidoreductase</keyword>
<proteinExistence type="inferred from homology"/>
<dbReference type="CDD" id="cd19136">
    <property type="entry name" value="AKR_DrGR-like"/>
    <property type="match status" value="1"/>
</dbReference>
<dbReference type="PANTHER" id="PTHR43827:SF3">
    <property type="entry name" value="NADP-DEPENDENT OXIDOREDUCTASE DOMAIN-CONTAINING PROTEIN"/>
    <property type="match status" value="1"/>
</dbReference>
<dbReference type="AlphaFoldDB" id="A0A267H0N8"/>
<dbReference type="Gene3D" id="3.20.20.100">
    <property type="entry name" value="NADP-dependent oxidoreductase domain"/>
    <property type="match status" value="1"/>
</dbReference>
<dbReference type="OrthoDB" id="416253at2759"/>
<dbReference type="Pfam" id="PF00248">
    <property type="entry name" value="Aldo_ket_red"/>
    <property type="match status" value="1"/>
</dbReference>
<dbReference type="GO" id="GO:0016616">
    <property type="term" value="F:oxidoreductase activity, acting on the CH-OH group of donors, NAD or NADP as acceptor"/>
    <property type="evidence" value="ECO:0007669"/>
    <property type="project" value="UniProtKB-ARBA"/>
</dbReference>
<dbReference type="Proteomes" id="UP000215902">
    <property type="component" value="Unassembled WGS sequence"/>
</dbReference>
<comment type="caution">
    <text evidence="5">The sequence shown here is derived from an EMBL/GenBank/DDBJ whole genome shotgun (WGS) entry which is preliminary data.</text>
</comment>
<reference evidence="5 6" key="1">
    <citation type="submission" date="2017-06" db="EMBL/GenBank/DDBJ databases">
        <title>A platform for efficient transgenesis in Macrostomum lignano, a flatworm model organism for stem cell research.</title>
        <authorList>
            <person name="Berezikov E."/>
        </authorList>
    </citation>
    <scope>NUCLEOTIDE SEQUENCE [LARGE SCALE GENOMIC DNA]</scope>
    <source>
        <strain evidence="5">DV1</strain>
        <tissue evidence="5">Whole organism</tissue>
    </source>
</reference>
<evidence type="ECO:0000256" key="3">
    <source>
        <dbReference type="ARBA" id="ARBA00023002"/>
    </source>
</evidence>
<dbReference type="PRINTS" id="PR00069">
    <property type="entry name" value="ALDKETRDTASE"/>
</dbReference>
<feature type="domain" description="NADP-dependent oxidoreductase" evidence="4">
    <location>
        <begin position="70"/>
        <end position="321"/>
    </location>
</feature>
<evidence type="ECO:0000259" key="4">
    <source>
        <dbReference type="Pfam" id="PF00248"/>
    </source>
</evidence>